<dbReference type="EMBL" id="UYRR01030308">
    <property type="protein sequence ID" value="VDK41069.1"/>
    <property type="molecule type" value="Genomic_DNA"/>
</dbReference>
<reference evidence="2 3" key="2">
    <citation type="submission" date="2018-11" db="EMBL/GenBank/DDBJ databases">
        <authorList>
            <consortium name="Pathogen Informatics"/>
        </authorList>
    </citation>
    <scope>NUCLEOTIDE SEQUENCE [LARGE SCALE GENOMIC DNA]</scope>
</reference>
<feature type="region of interest" description="Disordered" evidence="1">
    <location>
        <begin position="1"/>
        <end position="28"/>
    </location>
</feature>
<dbReference type="WBParaSite" id="ASIM_0000991901-mRNA-1">
    <property type="protein sequence ID" value="ASIM_0000991901-mRNA-1"/>
    <property type="gene ID" value="ASIM_0000991901"/>
</dbReference>
<keyword evidence="3" id="KW-1185">Reference proteome</keyword>
<accession>A0A0M3JQG8</accession>
<evidence type="ECO:0000256" key="1">
    <source>
        <dbReference type="SAM" id="MobiDB-lite"/>
    </source>
</evidence>
<sequence length="83" mass="9618">MIEVLFQELDRGEPRPSPDHRPAEPEMPQPEEIINDMFMDDNDINDEPINNDDINLINNDININDDANEIQAEEGPAQPRYFL</sequence>
<dbReference type="Proteomes" id="UP000267096">
    <property type="component" value="Unassembled WGS sequence"/>
</dbReference>
<dbReference type="AlphaFoldDB" id="A0A0M3JQG8"/>
<evidence type="ECO:0000313" key="4">
    <source>
        <dbReference type="WBParaSite" id="ASIM_0000991901-mRNA-1"/>
    </source>
</evidence>
<evidence type="ECO:0000313" key="2">
    <source>
        <dbReference type="EMBL" id="VDK41069.1"/>
    </source>
</evidence>
<organism evidence="4">
    <name type="scientific">Anisakis simplex</name>
    <name type="common">Herring worm</name>
    <dbReference type="NCBI Taxonomy" id="6269"/>
    <lineage>
        <taxon>Eukaryota</taxon>
        <taxon>Metazoa</taxon>
        <taxon>Ecdysozoa</taxon>
        <taxon>Nematoda</taxon>
        <taxon>Chromadorea</taxon>
        <taxon>Rhabditida</taxon>
        <taxon>Spirurina</taxon>
        <taxon>Ascaridomorpha</taxon>
        <taxon>Ascaridoidea</taxon>
        <taxon>Anisakidae</taxon>
        <taxon>Anisakis</taxon>
        <taxon>Anisakis simplex complex</taxon>
    </lineage>
</organism>
<protein>
    <submittedName>
        <fullName evidence="2 4">Uncharacterized protein</fullName>
    </submittedName>
</protein>
<proteinExistence type="predicted"/>
<gene>
    <name evidence="2" type="ORF">ASIM_LOCUS9647</name>
</gene>
<evidence type="ECO:0000313" key="3">
    <source>
        <dbReference type="Proteomes" id="UP000267096"/>
    </source>
</evidence>
<reference evidence="4" key="1">
    <citation type="submission" date="2017-02" db="UniProtKB">
        <authorList>
            <consortium name="WormBaseParasite"/>
        </authorList>
    </citation>
    <scope>IDENTIFICATION</scope>
</reference>
<feature type="compositionally biased region" description="Basic and acidic residues" evidence="1">
    <location>
        <begin position="8"/>
        <end position="24"/>
    </location>
</feature>
<name>A0A0M3JQG8_ANISI</name>